<dbReference type="PANTHER" id="PTHR30327">
    <property type="entry name" value="UNCHARACTERIZED PROTEIN YQGE"/>
    <property type="match status" value="1"/>
</dbReference>
<dbReference type="HAMAP" id="MF_00758">
    <property type="entry name" value="UPF0301"/>
    <property type="match status" value="1"/>
</dbReference>
<dbReference type="EMBL" id="CYTW01000003">
    <property type="protein sequence ID" value="CUK05391.1"/>
    <property type="molecule type" value="Genomic_DNA"/>
</dbReference>
<dbReference type="InterPro" id="IPR003774">
    <property type="entry name" value="AlgH-like"/>
</dbReference>
<dbReference type="Proteomes" id="UP000051870">
    <property type="component" value="Unassembled WGS sequence"/>
</dbReference>
<name>A0A0P1ICI6_9RHOB</name>
<sequence>MTDATSQELNLTGKILIAMPGMGDTRFANSVVLLCDHSAKGAMGLIVNKPIDGMSLSDLMKQVSLDGTDETDAAGLYFGGPVEPGRGFMLHTPDYHSELSTLRVDGRFSMTATLDILEEIAAGEGPSSALMALGYSGWGPGQLENEIGQNGWLTAEPSQALVFGVGDGDVWPEAIRSLGIDPLSLSATAGHA</sequence>
<dbReference type="PANTHER" id="PTHR30327:SF1">
    <property type="entry name" value="UPF0301 PROTEIN YQGE"/>
    <property type="match status" value="1"/>
</dbReference>
<dbReference type="STRING" id="1715693.PH7735_02897"/>
<gene>
    <name evidence="3" type="ORF">PH7735_02897</name>
</gene>
<protein>
    <recommendedName>
        <fullName evidence="2">UPF0301 protein PH7735_02897</fullName>
    </recommendedName>
</protein>
<dbReference type="GO" id="GO:0005829">
    <property type="term" value="C:cytosol"/>
    <property type="evidence" value="ECO:0007669"/>
    <property type="project" value="TreeGrafter"/>
</dbReference>
<accession>A0A0P1ICI6</accession>
<proteinExistence type="inferred from homology"/>
<keyword evidence="4" id="KW-1185">Reference proteome</keyword>
<evidence type="ECO:0000256" key="1">
    <source>
        <dbReference type="ARBA" id="ARBA00009600"/>
    </source>
</evidence>
<organism evidence="3 4">
    <name type="scientific">Shimia thalassica</name>
    <dbReference type="NCBI Taxonomy" id="1715693"/>
    <lineage>
        <taxon>Bacteria</taxon>
        <taxon>Pseudomonadati</taxon>
        <taxon>Pseudomonadota</taxon>
        <taxon>Alphaproteobacteria</taxon>
        <taxon>Rhodobacterales</taxon>
        <taxon>Roseobacteraceae</taxon>
    </lineage>
</organism>
<dbReference type="Gene3D" id="3.40.1740.10">
    <property type="entry name" value="VC0467-like"/>
    <property type="match status" value="1"/>
</dbReference>
<evidence type="ECO:0000313" key="4">
    <source>
        <dbReference type="Proteomes" id="UP000051870"/>
    </source>
</evidence>
<dbReference type="Pfam" id="PF02622">
    <property type="entry name" value="DUF179"/>
    <property type="match status" value="1"/>
</dbReference>
<evidence type="ECO:0000313" key="3">
    <source>
        <dbReference type="EMBL" id="CUK05391.1"/>
    </source>
</evidence>
<comment type="similarity">
    <text evidence="1 2">Belongs to the UPF0301 (AlgH) family.</text>
</comment>
<evidence type="ECO:0000256" key="2">
    <source>
        <dbReference type="HAMAP-Rule" id="MF_00758"/>
    </source>
</evidence>
<reference evidence="4" key="1">
    <citation type="submission" date="2015-09" db="EMBL/GenBank/DDBJ databases">
        <authorList>
            <person name="Rodrigo-Torres Lidia"/>
            <person name="Arahal R.David."/>
        </authorList>
    </citation>
    <scope>NUCLEOTIDE SEQUENCE [LARGE SCALE GENOMIC DNA]</scope>
    <source>
        <strain evidence="4">CECT 7735</strain>
    </source>
</reference>
<dbReference type="AlphaFoldDB" id="A0A0P1ICI6"/>
<dbReference type="SUPFAM" id="SSF143456">
    <property type="entry name" value="VC0467-like"/>
    <property type="match status" value="1"/>
</dbReference>